<gene>
    <name evidence="9" type="ORF">FZC80_10705</name>
</gene>
<evidence type="ECO:0000256" key="8">
    <source>
        <dbReference type="RuleBase" id="RU364100"/>
    </source>
</evidence>
<dbReference type="RefSeq" id="WP_148991757.1">
    <property type="nucleotide sequence ID" value="NZ_VTEW01000007.1"/>
</dbReference>
<dbReference type="EMBL" id="VTEW01000007">
    <property type="protein sequence ID" value="TYS79378.1"/>
    <property type="molecule type" value="Genomic_DNA"/>
</dbReference>
<dbReference type="InterPro" id="IPR003738">
    <property type="entry name" value="SRAP"/>
</dbReference>
<dbReference type="GO" id="GO:0008233">
    <property type="term" value="F:peptidase activity"/>
    <property type="evidence" value="ECO:0007669"/>
    <property type="project" value="UniProtKB-KW"/>
</dbReference>
<sequence>MCGRFTLTMSYEELVEKFLIDEWVDEWGPRFNVAPSQAVLSLITGKGKRMAGPIRWGLIPSWVKDRSKWKPLINARSETLEEKSSFKHLLNKRRTAILADSFFEWKRKDGEKQPYRFMMKDKEPFAFAGLWDKQTNGNSAAVSSTIITTTANDLVQPVHDRMPVILKGEENINKWISTADYTFNEVKELLVPFPSEFMTKYKVSQEVNSTRNDFESCVKPLENLS</sequence>
<protein>
    <recommendedName>
        <fullName evidence="8">Abasic site processing protein</fullName>
        <ecNumber evidence="8">3.4.-.-</ecNumber>
    </recommendedName>
</protein>
<dbReference type="Gene3D" id="3.90.1680.10">
    <property type="entry name" value="SOS response associated peptidase-like"/>
    <property type="match status" value="1"/>
</dbReference>
<evidence type="ECO:0000313" key="9">
    <source>
        <dbReference type="EMBL" id="TYS79378.1"/>
    </source>
</evidence>
<dbReference type="PANTHER" id="PTHR13604">
    <property type="entry name" value="DC12-RELATED"/>
    <property type="match status" value="1"/>
</dbReference>
<organism evidence="9 10">
    <name type="scientific">Rossellomorea aquimaris</name>
    <dbReference type="NCBI Taxonomy" id="189382"/>
    <lineage>
        <taxon>Bacteria</taxon>
        <taxon>Bacillati</taxon>
        <taxon>Bacillota</taxon>
        <taxon>Bacilli</taxon>
        <taxon>Bacillales</taxon>
        <taxon>Bacillaceae</taxon>
        <taxon>Rossellomorea</taxon>
    </lineage>
</organism>
<evidence type="ECO:0000256" key="3">
    <source>
        <dbReference type="ARBA" id="ARBA00022763"/>
    </source>
</evidence>
<dbReference type="EC" id="3.4.-.-" evidence="8"/>
<evidence type="ECO:0000256" key="5">
    <source>
        <dbReference type="ARBA" id="ARBA00023124"/>
    </source>
</evidence>
<keyword evidence="7" id="KW-0456">Lyase</keyword>
<keyword evidence="3" id="KW-0227">DNA damage</keyword>
<reference evidence="9 10" key="1">
    <citation type="submission" date="2019-08" db="EMBL/GenBank/DDBJ databases">
        <title>Bacillus genomes from the desert of Cuatro Cienegas, Coahuila.</title>
        <authorList>
            <person name="Olmedo-Alvarez G."/>
        </authorList>
    </citation>
    <scope>NUCLEOTIDE SEQUENCE [LARGE SCALE GENOMIC DNA]</scope>
    <source>
        <strain evidence="9 10">CH451a_14T</strain>
    </source>
</reference>
<dbReference type="Pfam" id="PF02586">
    <property type="entry name" value="SRAP"/>
    <property type="match status" value="1"/>
</dbReference>
<accession>A0A5D4TWK1</accession>
<keyword evidence="6" id="KW-0238">DNA-binding</keyword>
<name>A0A5D4TWK1_9BACI</name>
<evidence type="ECO:0000256" key="4">
    <source>
        <dbReference type="ARBA" id="ARBA00022801"/>
    </source>
</evidence>
<proteinExistence type="inferred from homology"/>
<evidence type="ECO:0000256" key="2">
    <source>
        <dbReference type="ARBA" id="ARBA00022670"/>
    </source>
</evidence>
<evidence type="ECO:0000256" key="7">
    <source>
        <dbReference type="ARBA" id="ARBA00023239"/>
    </source>
</evidence>
<dbReference type="InterPro" id="IPR036590">
    <property type="entry name" value="SRAP-like"/>
</dbReference>
<comment type="similarity">
    <text evidence="1 8">Belongs to the SOS response-associated peptidase family.</text>
</comment>
<comment type="caution">
    <text evidence="9">The sequence shown here is derived from an EMBL/GenBank/DDBJ whole genome shotgun (WGS) entry which is preliminary data.</text>
</comment>
<dbReference type="GO" id="GO:0106300">
    <property type="term" value="P:protein-DNA covalent cross-linking repair"/>
    <property type="evidence" value="ECO:0007669"/>
    <property type="project" value="InterPro"/>
</dbReference>
<keyword evidence="2 8" id="KW-0645">Protease</keyword>
<evidence type="ECO:0000256" key="6">
    <source>
        <dbReference type="ARBA" id="ARBA00023125"/>
    </source>
</evidence>
<dbReference type="PANTHER" id="PTHR13604:SF0">
    <property type="entry name" value="ABASIC SITE PROCESSING PROTEIN HMCES"/>
    <property type="match status" value="1"/>
</dbReference>
<dbReference type="GO" id="GO:0006508">
    <property type="term" value="P:proteolysis"/>
    <property type="evidence" value="ECO:0007669"/>
    <property type="project" value="UniProtKB-KW"/>
</dbReference>
<dbReference type="GO" id="GO:0016829">
    <property type="term" value="F:lyase activity"/>
    <property type="evidence" value="ECO:0007669"/>
    <property type="project" value="UniProtKB-KW"/>
</dbReference>
<dbReference type="AlphaFoldDB" id="A0A5D4TWK1"/>
<dbReference type="OrthoDB" id="9782620at2"/>
<keyword evidence="4 8" id="KW-0378">Hydrolase</keyword>
<dbReference type="Proteomes" id="UP000325054">
    <property type="component" value="Unassembled WGS sequence"/>
</dbReference>
<evidence type="ECO:0000313" key="10">
    <source>
        <dbReference type="Proteomes" id="UP000325054"/>
    </source>
</evidence>
<evidence type="ECO:0000256" key="1">
    <source>
        <dbReference type="ARBA" id="ARBA00008136"/>
    </source>
</evidence>
<dbReference type="SUPFAM" id="SSF143081">
    <property type="entry name" value="BB1717-like"/>
    <property type="match status" value="1"/>
</dbReference>
<keyword evidence="5" id="KW-0190">Covalent protein-DNA linkage</keyword>
<dbReference type="GO" id="GO:0003697">
    <property type="term" value="F:single-stranded DNA binding"/>
    <property type="evidence" value="ECO:0007669"/>
    <property type="project" value="InterPro"/>
</dbReference>